<gene>
    <name evidence="1" type="ORF">CIPAW_08G116000</name>
</gene>
<evidence type="ECO:0000313" key="1">
    <source>
        <dbReference type="EMBL" id="KAG6645345.1"/>
    </source>
</evidence>
<organism evidence="1 2">
    <name type="scientific">Carya illinoinensis</name>
    <name type="common">Pecan</name>
    <dbReference type="NCBI Taxonomy" id="32201"/>
    <lineage>
        <taxon>Eukaryota</taxon>
        <taxon>Viridiplantae</taxon>
        <taxon>Streptophyta</taxon>
        <taxon>Embryophyta</taxon>
        <taxon>Tracheophyta</taxon>
        <taxon>Spermatophyta</taxon>
        <taxon>Magnoliopsida</taxon>
        <taxon>eudicotyledons</taxon>
        <taxon>Gunneridae</taxon>
        <taxon>Pentapetalae</taxon>
        <taxon>rosids</taxon>
        <taxon>fabids</taxon>
        <taxon>Fagales</taxon>
        <taxon>Juglandaceae</taxon>
        <taxon>Carya</taxon>
    </lineage>
</organism>
<dbReference type="Proteomes" id="UP000811609">
    <property type="component" value="Chromosome 8"/>
</dbReference>
<sequence>MAAAAKLLSLVCLAGGRTIFRKRESVGKDEWGVEFAVAISHLAE</sequence>
<reference evidence="1" key="1">
    <citation type="submission" date="2020-12" db="EMBL/GenBank/DDBJ databases">
        <title>WGS assembly of Carya illinoinensis cv. Pawnee.</title>
        <authorList>
            <person name="Platts A."/>
            <person name="Shu S."/>
            <person name="Wright S."/>
            <person name="Barry K."/>
            <person name="Edger P."/>
            <person name="Pires J.C."/>
            <person name="Schmutz J."/>
        </authorList>
    </citation>
    <scope>NUCLEOTIDE SEQUENCE</scope>
    <source>
        <tissue evidence="1">Leaf</tissue>
    </source>
</reference>
<protein>
    <submittedName>
        <fullName evidence="1">Uncharacterized protein</fullName>
    </submittedName>
</protein>
<name>A0A8T1PQP6_CARIL</name>
<comment type="caution">
    <text evidence="1">The sequence shown here is derived from an EMBL/GenBank/DDBJ whole genome shotgun (WGS) entry which is preliminary data.</text>
</comment>
<accession>A0A8T1PQP6</accession>
<proteinExistence type="predicted"/>
<dbReference type="EMBL" id="CM031816">
    <property type="protein sequence ID" value="KAG6645345.1"/>
    <property type="molecule type" value="Genomic_DNA"/>
</dbReference>
<dbReference type="AlphaFoldDB" id="A0A8T1PQP6"/>
<evidence type="ECO:0000313" key="2">
    <source>
        <dbReference type="Proteomes" id="UP000811609"/>
    </source>
</evidence>
<keyword evidence="2" id="KW-1185">Reference proteome</keyword>